<feature type="transmembrane region" description="Helical" evidence="8">
    <location>
        <begin position="127"/>
        <end position="147"/>
    </location>
</feature>
<dbReference type="InterPro" id="IPR050586">
    <property type="entry name" value="CPA3_Na-H_Antiporter_D"/>
</dbReference>
<evidence type="ECO:0000256" key="6">
    <source>
        <dbReference type="ARBA" id="ARBA00023136"/>
    </source>
</evidence>
<protein>
    <submittedName>
        <fullName evidence="10">Multicomponent Na+:H+ antiporter subunit D</fullName>
    </submittedName>
</protein>
<comment type="subcellular location">
    <subcellularLocation>
        <location evidence="1">Cell membrane</location>
        <topology evidence="1">Multi-pass membrane protein</topology>
    </subcellularLocation>
    <subcellularLocation>
        <location evidence="7">Membrane</location>
        <topology evidence="7">Multi-pass membrane protein</topology>
    </subcellularLocation>
</comment>
<organism evidence="10 11">
    <name type="scientific">Actinopolymorpha rutila</name>
    <dbReference type="NCBI Taxonomy" id="446787"/>
    <lineage>
        <taxon>Bacteria</taxon>
        <taxon>Bacillati</taxon>
        <taxon>Actinomycetota</taxon>
        <taxon>Actinomycetes</taxon>
        <taxon>Propionibacteriales</taxon>
        <taxon>Actinopolymorphaceae</taxon>
        <taxon>Actinopolymorpha</taxon>
    </lineage>
</organism>
<feature type="transmembrane region" description="Helical" evidence="8">
    <location>
        <begin position="574"/>
        <end position="594"/>
    </location>
</feature>
<feature type="domain" description="NADH:quinone oxidoreductase/Mrp antiporter transmembrane" evidence="9">
    <location>
        <begin position="149"/>
        <end position="434"/>
    </location>
</feature>
<dbReference type="EMBL" id="JACBZH010000001">
    <property type="protein sequence ID" value="NYH91422.1"/>
    <property type="molecule type" value="Genomic_DNA"/>
</dbReference>
<feature type="transmembrane region" description="Helical" evidence="8">
    <location>
        <begin position="388"/>
        <end position="406"/>
    </location>
</feature>
<dbReference type="InterPro" id="IPR001750">
    <property type="entry name" value="ND/Mrp_TM"/>
</dbReference>
<feature type="transmembrane region" description="Helical" evidence="8">
    <location>
        <begin position="20"/>
        <end position="39"/>
    </location>
</feature>
<comment type="similarity">
    <text evidence="2">Belongs to the CPA3 antiporters (TC 2.A.63) subunit D family.</text>
</comment>
<proteinExistence type="inferred from homology"/>
<evidence type="ECO:0000259" key="9">
    <source>
        <dbReference type="Pfam" id="PF00361"/>
    </source>
</evidence>
<keyword evidence="6 8" id="KW-0472">Membrane</keyword>
<feature type="transmembrane region" description="Helical" evidence="8">
    <location>
        <begin position="263"/>
        <end position="285"/>
    </location>
</feature>
<feature type="transmembrane region" description="Helical" evidence="8">
    <location>
        <begin position="184"/>
        <end position="204"/>
    </location>
</feature>
<comment type="caution">
    <text evidence="10">The sequence shown here is derived from an EMBL/GenBank/DDBJ whole genome shotgun (WGS) entry which is preliminary data.</text>
</comment>
<feature type="transmembrane region" description="Helical" evidence="8">
    <location>
        <begin position="46"/>
        <end position="67"/>
    </location>
</feature>
<dbReference type="Proteomes" id="UP000579605">
    <property type="component" value="Unassembled WGS sequence"/>
</dbReference>
<evidence type="ECO:0000256" key="8">
    <source>
        <dbReference type="SAM" id="Phobius"/>
    </source>
</evidence>
<dbReference type="Pfam" id="PF00361">
    <property type="entry name" value="Proton_antipo_M"/>
    <property type="match status" value="1"/>
</dbReference>
<feature type="transmembrane region" description="Helical" evidence="8">
    <location>
        <begin position="291"/>
        <end position="312"/>
    </location>
</feature>
<dbReference type="PRINTS" id="PR01434">
    <property type="entry name" value="NADHDHGNASE5"/>
</dbReference>
<feature type="transmembrane region" description="Helical" evidence="8">
    <location>
        <begin position="100"/>
        <end position="120"/>
    </location>
</feature>
<evidence type="ECO:0000313" key="10">
    <source>
        <dbReference type="EMBL" id="NYH91422.1"/>
    </source>
</evidence>
<dbReference type="GO" id="GO:0005886">
    <property type="term" value="C:plasma membrane"/>
    <property type="evidence" value="ECO:0007669"/>
    <property type="project" value="UniProtKB-SubCell"/>
</dbReference>
<evidence type="ECO:0000256" key="5">
    <source>
        <dbReference type="ARBA" id="ARBA00022989"/>
    </source>
</evidence>
<gene>
    <name evidence="10" type="ORF">F4554_004060</name>
</gene>
<evidence type="ECO:0000256" key="1">
    <source>
        <dbReference type="ARBA" id="ARBA00004651"/>
    </source>
</evidence>
<feature type="transmembrane region" description="Helical" evidence="8">
    <location>
        <begin position="319"/>
        <end position="338"/>
    </location>
</feature>
<evidence type="ECO:0000256" key="7">
    <source>
        <dbReference type="RuleBase" id="RU000320"/>
    </source>
</evidence>
<keyword evidence="4 7" id="KW-0812">Transmembrane</keyword>
<keyword evidence="5 8" id="KW-1133">Transmembrane helix</keyword>
<reference evidence="10 11" key="1">
    <citation type="submission" date="2020-07" db="EMBL/GenBank/DDBJ databases">
        <title>Sequencing the genomes of 1000 actinobacteria strains.</title>
        <authorList>
            <person name="Klenk H.-P."/>
        </authorList>
    </citation>
    <scope>NUCLEOTIDE SEQUENCE [LARGE SCALE GENOMIC DNA]</scope>
    <source>
        <strain evidence="10 11">DSM 18448</strain>
    </source>
</reference>
<feature type="transmembrane region" description="Helical" evidence="8">
    <location>
        <begin position="468"/>
        <end position="490"/>
    </location>
</feature>
<dbReference type="PANTHER" id="PTHR42703">
    <property type="entry name" value="NADH DEHYDROGENASE"/>
    <property type="match status" value="1"/>
</dbReference>
<evidence type="ECO:0000256" key="4">
    <source>
        <dbReference type="ARBA" id="ARBA00022692"/>
    </source>
</evidence>
<dbReference type="PANTHER" id="PTHR42703:SF1">
    <property type="entry name" value="NA(+)_H(+) ANTIPORTER SUBUNIT D1"/>
    <property type="match status" value="1"/>
</dbReference>
<sequence length="595" mass="60727">MSILSTASPMSTATLDSLLPLPAVVLIVGATVCPLLGRISARAPMVVAVLACGTAGGILALFAPAVYSGRLLVTYLGGWTPKGGAALGIAFAADPFGLSYALAVTVVSLVLTVFTLSMLGRLGPRELGGYACLFLLLAAALVGIALTADAFNLFVWLEVAALASYALTGFFLERPTALEAAFKILVLTTIGTFCVFVGTGVLYAEYGALNLGQLHRSLEPGVGVVGLVALGLLVAGYGTKAGLIPFHGWLADAHTAAPGPVSALFSGLMVSLGVVGIARFAFLVYDRPPPVLGVLMVVGVVSAVVGALLSLGQDDLKRLLAYDTVSQIGVVTVGLAIGTRVGVAGGTYQLLNHTLFKSLLFLCAGTVLHVTGKERLSELGGLGRQMPLVAAAFLVGVLAISGVPPLNGYVSLGLIHEGLEETHQYVPLAALLVSQAVTVAALGRAAWRVFFGPARGPAPAGESARPGMVAGFVALATLCVAFGAVPKLLLHRVLSPAADWLLDAGDYGRSVLAGGGHVSLGPVVTFDYLAPTSLLVALGTAVVGVLLAWRYAGDRVPRSVVPLRRLHTGSVNDYASFLVAGLLLVCGGLLAGRLG</sequence>
<dbReference type="RefSeq" id="WP_344294496.1">
    <property type="nucleotide sequence ID" value="NZ_BAAARR010000037.1"/>
</dbReference>
<dbReference type="AlphaFoldDB" id="A0A852ZIF1"/>
<feature type="transmembrane region" description="Helical" evidence="8">
    <location>
        <begin position="528"/>
        <end position="553"/>
    </location>
</feature>
<evidence type="ECO:0000313" key="11">
    <source>
        <dbReference type="Proteomes" id="UP000579605"/>
    </source>
</evidence>
<keyword evidence="11" id="KW-1185">Reference proteome</keyword>
<keyword evidence="3" id="KW-1003">Cell membrane</keyword>
<evidence type="ECO:0000256" key="3">
    <source>
        <dbReference type="ARBA" id="ARBA00022475"/>
    </source>
</evidence>
<evidence type="ECO:0000256" key="2">
    <source>
        <dbReference type="ARBA" id="ARBA00005346"/>
    </source>
</evidence>
<name>A0A852ZIF1_9ACTN</name>
<feature type="transmembrane region" description="Helical" evidence="8">
    <location>
        <begin position="426"/>
        <end position="447"/>
    </location>
</feature>
<feature type="transmembrane region" description="Helical" evidence="8">
    <location>
        <begin position="153"/>
        <end position="172"/>
    </location>
</feature>
<accession>A0A852ZIF1</accession>
<feature type="transmembrane region" description="Helical" evidence="8">
    <location>
        <begin position="224"/>
        <end position="251"/>
    </location>
</feature>